<sequence length="381" mass="41829">MRNLLNRWLQPRIEALGLEIGAGNLKLVEISGSPPTLKGYAIRPTPHGAIHGGNIVEPSAIAAELREMLAEMQTRKRYVVAGVSNLAVITRIIQVPKMGERELEEAIHWEAERYIPFPIDEVVLDFAPLDPPAEVPDDSQLDVVIAAARLETITQLVETLKEANLEPVVLDVKPFAGLRTVEDYLNGGGDEGHEPITVSLEVGAESSSLVLTKGTRLLMNRNLNISGNDFTEAISKSFGLDFSSAEEVKRDFGLATIPTEDEESLLDFDAERERFNPARMYDAIRPVLVDFTTELRRSLEFFRVQVGDIHIDKGYISGGGSKLRGLPGILGEALGLQLDPINPWAALQINESQFDVSDLHRLSPEFTVPVGLGLRGVDPLD</sequence>
<protein>
    <submittedName>
        <fullName evidence="1">Type IV pilus assembly protein PilM</fullName>
    </submittedName>
</protein>
<dbReference type="NCBIfam" id="TIGR01175">
    <property type="entry name" value="pilM"/>
    <property type="match status" value="1"/>
</dbReference>
<dbReference type="AlphaFoldDB" id="A0A7C4V507"/>
<accession>A0A7C4V507</accession>
<comment type="caution">
    <text evidence="1">The sequence shown here is derived from an EMBL/GenBank/DDBJ whole genome shotgun (WGS) entry which is preliminary data.</text>
</comment>
<reference evidence="1" key="1">
    <citation type="journal article" date="2020" name="mSystems">
        <title>Genome- and Community-Level Interaction Insights into Carbon Utilization and Element Cycling Functions of Hydrothermarchaeota in Hydrothermal Sediment.</title>
        <authorList>
            <person name="Zhou Z."/>
            <person name="Liu Y."/>
            <person name="Xu W."/>
            <person name="Pan J."/>
            <person name="Luo Z.H."/>
            <person name="Li M."/>
        </authorList>
    </citation>
    <scope>NUCLEOTIDE SEQUENCE [LARGE SCALE GENOMIC DNA]</scope>
    <source>
        <strain evidence="1">HyVt-570</strain>
    </source>
</reference>
<dbReference type="Gene3D" id="3.30.1490.300">
    <property type="match status" value="1"/>
</dbReference>
<dbReference type="InterPro" id="IPR050696">
    <property type="entry name" value="FtsA/MreB"/>
</dbReference>
<dbReference type="EMBL" id="DRPZ01000034">
    <property type="protein sequence ID" value="HGY08671.1"/>
    <property type="molecule type" value="Genomic_DNA"/>
</dbReference>
<gene>
    <name evidence="1" type="primary">pilM</name>
    <name evidence="1" type="ORF">ENK37_01250</name>
</gene>
<dbReference type="PIRSF" id="PIRSF019169">
    <property type="entry name" value="PilM"/>
    <property type="match status" value="1"/>
</dbReference>
<dbReference type="Pfam" id="PF11104">
    <property type="entry name" value="PilM_2"/>
    <property type="match status" value="1"/>
</dbReference>
<dbReference type="Proteomes" id="UP000885759">
    <property type="component" value="Unassembled WGS sequence"/>
</dbReference>
<organism evidence="1">
    <name type="scientific">Oceanithermus profundus</name>
    <dbReference type="NCBI Taxonomy" id="187137"/>
    <lineage>
        <taxon>Bacteria</taxon>
        <taxon>Thermotogati</taxon>
        <taxon>Deinococcota</taxon>
        <taxon>Deinococci</taxon>
        <taxon>Thermales</taxon>
        <taxon>Thermaceae</taxon>
        <taxon>Oceanithermus</taxon>
    </lineage>
</organism>
<dbReference type="CDD" id="cd24049">
    <property type="entry name" value="ASKHA_NBD_PilM"/>
    <property type="match status" value="1"/>
</dbReference>
<dbReference type="InterPro" id="IPR043129">
    <property type="entry name" value="ATPase_NBD"/>
</dbReference>
<proteinExistence type="predicted"/>
<dbReference type="InterPro" id="IPR005883">
    <property type="entry name" value="PilM"/>
</dbReference>
<evidence type="ECO:0000313" key="1">
    <source>
        <dbReference type="EMBL" id="HGY08671.1"/>
    </source>
</evidence>
<dbReference type="PANTHER" id="PTHR32432:SF3">
    <property type="entry name" value="ETHANOLAMINE UTILIZATION PROTEIN EUTJ"/>
    <property type="match status" value="1"/>
</dbReference>
<dbReference type="PANTHER" id="PTHR32432">
    <property type="entry name" value="CELL DIVISION PROTEIN FTSA-RELATED"/>
    <property type="match status" value="1"/>
</dbReference>
<name>A0A7C4V507_9DEIN</name>
<dbReference type="Gene3D" id="3.30.420.40">
    <property type="match status" value="2"/>
</dbReference>
<dbReference type="SUPFAM" id="SSF53067">
    <property type="entry name" value="Actin-like ATPase domain"/>
    <property type="match status" value="2"/>
</dbReference>